<accession>A0AAD3NJG6</accession>
<protein>
    <submittedName>
        <fullName evidence="1">B1 bradykinin receptor-like protein</fullName>
    </submittedName>
</protein>
<dbReference type="EMBL" id="BRZM01001705">
    <property type="protein sequence ID" value="GLD73630.1"/>
    <property type="molecule type" value="Genomic_DNA"/>
</dbReference>
<name>A0AAD3NJG6_LATJO</name>
<proteinExistence type="predicted"/>
<evidence type="ECO:0000313" key="2">
    <source>
        <dbReference type="Proteomes" id="UP001279410"/>
    </source>
</evidence>
<keyword evidence="2" id="KW-1185">Reference proteome</keyword>
<reference evidence="1" key="1">
    <citation type="submission" date="2022-08" db="EMBL/GenBank/DDBJ databases">
        <title>Genome sequencing of akame (Lates japonicus).</title>
        <authorList>
            <person name="Hashiguchi Y."/>
            <person name="Takahashi H."/>
        </authorList>
    </citation>
    <scope>NUCLEOTIDE SEQUENCE</scope>
    <source>
        <strain evidence="1">Kochi</strain>
    </source>
</reference>
<dbReference type="Proteomes" id="UP001279410">
    <property type="component" value="Unassembled WGS sequence"/>
</dbReference>
<sequence length="162" mass="19385">MSPVPDVAFHQEYFWKKIFMKRWNIIKALAQRRESVGFQDGNDKKATILVHAVTLVFLLCWGPFQEVKFAYLAFLNECLNPLQSSQGSTRKKLAPIYRRLHIIKRESETDDSSRTDWKSVAEYLYILHLDFFKRNDDFSAYKHPYYLQPCGHTWRPKQHKWQ</sequence>
<comment type="caution">
    <text evidence="1">The sequence shown here is derived from an EMBL/GenBank/DDBJ whole genome shotgun (WGS) entry which is preliminary data.</text>
</comment>
<gene>
    <name evidence="1" type="ORF">AKAME5_002495500</name>
</gene>
<evidence type="ECO:0000313" key="1">
    <source>
        <dbReference type="EMBL" id="GLD73630.1"/>
    </source>
</evidence>
<dbReference type="AlphaFoldDB" id="A0AAD3NJG6"/>
<organism evidence="1 2">
    <name type="scientific">Lates japonicus</name>
    <name type="common">Japanese lates</name>
    <dbReference type="NCBI Taxonomy" id="270547"/>
    <lineage>
        <taxon>Eukaryota</taxon>
        <taxon>Metazoa</taxon>
        <taxon>Chordata</taxon>
        <taxon>Craniata</taxon>
        <taxon>Vertebrata</taxon>
        <taxon>Euteleostomi</taxon>
        <taxon>Actinopterygii</taxon>
        <taxon>Neopterygii</taxon>
        <taxon>Teleostei</taxon>
        <taxon>Neoteleostei</taxon>
        <taxon>Acanthomorphata</taxon>
        <taxon>Carangaria</taxon>
        <taxon>Carangaria incertae sedis</taxon>
        <taxon>Centropomidae</taxon>
        <taxon>Lates</taxon>
    </lineage>
</organism>
<keyword evidence="1" id="KW-0675">Receptor</keyword>
<dbReference type="Gene3D" id="1.20.1070.10">
    <property type="entry name" value="Rhodopsin 7-helix transmembrane proteins"/>
    <property type="match status" value="1"/>
</dbReference>